<evidence type="ECO:0000259" key="16">
    <source>
        <dbReference type="PROSITE" id="PS50110"/>
    </source>
</evidence>
<evidence type="ECO:0000256" key="7">
    <source>
        <dbReference type="ARBA" id="ARBA00022777"/>
    </source>
</evidence>
<dbReference type="InterPro" id="IPR003018">
    <property type="entry name" value="GAF"/>
</dbReference>
<evidence type="ECO:0000256" key="10">
    <source>
        <dbReference type="ARBA" id="ARBA00023136"/>
    </source>
</evidence>
<dbReference type="Pfam" id="PF13185">
    <property type="entry name" value="GAF_2"/>
    <property type="match status" value="1"/>
</dbReference>
<dbReference type="HOGENOM" id="CLU_316376_0_0_0"/>
<keyword evidence="4 12" id="KW-0597">Phosphoprotein</keyword>
<dbReference type="GO" id="GO:0016020">
    <property type="term" value="C:membrane"/>
    <property type="evidence" value="ECO:0007669"/>
    <property type="project" value="UniProtKB-SubCell"/>
</dbReference>
<dbReference type="CDD" id="cd19410">
    <property type="entry name" value="HK9-like_sensor"/>
    <property type="match status" value="1"/>
</dbReference>
<gene>
    <name evidence="17" type="ordered locus">LFE_1369</name>
</gene>
<reference evidence="17 18" key="1">
    <citation type="journal article" date="2012" name="J. Bacteriol.">
        <title>Complete Genome Sequence of Leptospirillum ferrooxidans Strain C2-3, Isolated from a Fresh Volcanic Ash Deposit on the Island of Miyake, Japan.</title>
        <authorList>
            <person name="Fujimura R."/>
            <person name="Sato Y."/>
            <person name="Nishizawa T."/>
            <person name="Oshima K."/>
            <person name="Kim S.-W."/>
            <person name="Hattori M."/>
            <person name="Kamijo T."/>
            <person name="Ohta H."/>
        </authorList>
    </citation>
    <scope>NUCLEOTIDE SEQUENCE [LARGE SCALE GENOMIC DNA]</scope>
    <source>
        <strain evidence="17 18">C2-3</strain>
    </source>
</reference>
<keyword evidence="14" id="KW-1133">Transmembrane helix</keyword>
<dbReference type="GO" id="GO:0000155">
    <property type="term" value="F:phosphorelay sensor kinase activity"/>
    <property type="evidence" value="ECO:0007669"/>
    <property type="project" value="InterPro"/>
</dbReference>
<dbReference type="SUPFAM" id="SSF47384">
    <property type="entry name" value="Homodimeric domain of signal transducing histidine kinase"/>
    <property type="match status" value="1"/>
</dbReference>
<dbReference type="SUPFAM" id="SSF55781">
    <property type="entry name" value="GAF domain-like"/>
    <property type="match status" value="1"/>
</dbReference>
<evidence type="ECO:0000256" key="2">
    <source>
        <dbReference type="ARBA" id="ARBA00004370"/>
    </source>
</evidence>
<accession>I0IP53</accession>
<evidence type="ECO:0000313" key="18">
    <source>
        <dbReference type="Proteomes" id="UP000007382"/>
    </source>
</evidence>
<dbReference type="SMART" id="SM00065">
    <property type="entry name" value="GAF"/>
    <property type="match status" value="1"/>
</dbReference>
<keyword evidence="13" id="KW-0175">Coiled coil</keyword>
<keyword evidence="18" id="KW-1185">Reference proteome</keyword>
<dbReference type="SMART" id="SM00448">
    <property type="entry name" value="REC"/>
    <property type="match status" value="2"/>
</dbReference>
<evidence type="ECO:0000259" key="15">
    <source>
        <dbReference type="PROSITE" id="PS50109"/>
    </source>
</evidence>
<dbReference type="FunFam" id="1.10.287.130:FF:000038">
    <property type="entry name" value="Sensory transduction histidine kinase"/>
    <property type="match status" value="1"/>
</dbReference>
<dbReference type="Gene3D" id="1.10.287.130">
    <property type="match status" value="1"/>
</dbReference>
<dbReference type="InterPro" id="IPR001789">
    <property type="entry name" value="Sig_transdc_resp-reg_receiver"/>
</dbReference>
<evidence type="ECO:0000256" key="5">
    <source>
        <dbReference type="ARBA" id="ARBA00022679"/>
    </source>
</evidence>
<dbReference type="InterPro" id="IPR007891">
    <property type="entry name" value="CHASE3"/>
</dbReference>
<dbReference type="InterPro" id="IPR005467">
    <property type="entry name" value="His_kinase_dom"/>
</dbReference>
<keyword evidence="11" id="KW-0131">Cell cycle</keyword>
<comment type="subcellular location">
    <subcellularLocation>
        <location evidence="2">Membrane</location>
    </subcellularLocation>
</comment>
<dbReference type="FunFam" id="3.30.565.10:FF:000010">
    <property type="entry name" value="Sensor histidine kinase RcsC"/>
    <property type="match status" value="1"/>
</dbReference>
<sequence length="922" mass="102585">MGVRVSTEKKIFLGFGIAVSALAVSALMAFRSAGDYLQSAEWVDHTQKVLRALDNSWALINEAESAQRAYLLTSSPFYLRERQNAIRRLETVVDEFPKKVSDNPLEERRALEIRQHVQMRIQILETVLSTYQKHGLGSAQALLRAGAGIGEMTAIHDLVNEMHATEKNLLRERTEASRVAGQETLWVIATAAIFLMALLGGLLWRIRAEMRDRLEAENALEESLLIEKSQGKILSLFSGSVSGLSETLQTVLNILAEDHPFPVSAFYRYDEWQGVFLLEAHKGTDDQLERSFHRGEGILGEAAMADSLQRLRQPGATPGFLIRTGICQFSPVEIAMLPIRFQDQRFGVIVLGSIRAIGDREASFLEKLSLQLGAALNSFLQKENQQIMASELRSHSGELLQKNQLLRMADQAKSDFLANMSHELRTPLNAVIGFSELLKDGILGKLSPEQTDAAKDIFESGEHLLSLINDILDLSKVEAGMMKLELEATDLQNLLQNALGVVREKAAAHQISLSIEVDPDSPPVVLDQRKTKQILYNLLSNAVKFNVKGGRVILQARRHSDLKEPEFSDFPTWLEISVKDTGIGISKKDLDRLFQPFVQADSGLDRHYEGTGLGLSLLKRMAELHGGRVSVESVLGEGSTFHVWLPWRSDHEEQEILTSPAFQRKNSDRMTLLIESDDESSLLLERSLSEDGFRVRRSKTAMEGLAMARQERPDLIILEMKLPDMDGWDFLLAQRNDELLSGIPVVITTMDSREGSGFSLGSVQVLQKPVDTNELKKILNKLGLSSTQKERHLVLVVDDDAHAVEILRRQLTNGGYEVLSAYGGQDAVLMARNFHPELILLDLMMPDFSGFDVVEALQSDRSTNAIPVIVLTAKVITTEDRHRLNGSILQILEKAGFQSDRFLGEVHRALASGASVQEKGTS</sequence>
<dbReference type="Gene3D" id="3.30.450.40">
    <property type="match status" value="1"/>
</dbReference>
<dbReference type="AlphaFoldDB" id="I0IP53"/>
<evidence type="ECO:0000256" key="13">
    <source>
        <dbReference type="SAM" id="Coils"/>
    </source>
</evidence>
<dbReference type="STRING" id="1162668.LFE_1369"/>
<name>I0IP53_LEPFC</name>
<dbReference type="EMBL" id="AP012342">
    <property type="protein sequence ID" value="BAM07052.1"/>
    <property type="molecule type" value="Genomic_DNA"/>
</dbReference>
<evidence type="ECO:0000256" key="4">
    <source>
        <dbReference type="ARBA" id="ARBA00022553"/>
    </source>
</evidence>
<dbReference type="SUPFAM" id="SSF55874">
    <property type="entry name" value="ATPase domain of HSP90 chaperone/DNA topoisomerase II/histidine kinase"/>
    <property type="match status" value="1"/>
</dbReference>
<dbReference type="KEGG" id="lfc:LFE_1369"/>
<dbReference type="PATRIC" id="fig|1162668.3.peg.1620"/>
<evidence type="ECO:0000256" key="3">
    <source>
        <dbReference type="ARBA" id="ARBA00012438"/>
    </source>
</evidence>
<keyword evidence="6" id="KW-0547">Nucleotide-binding</keyword>
<evidence type="ECO:0000256" key="6">
    <source>
        <dbReference type="ARBA" id="ARBA00022741"/>
    </source>
</evidence>
<keyword evidence="9" id="KW-0902">Two-component regulatory system</keyword>
<dbReference type="SMART" id="SM00387">
    <property type="entry name" value="HATPase_c"/>
    <property type="match status" value="1"/>
</dbReference>
<dbReference type="Proteomes" id="UP000007382">
    <property type="component" value="Chromosome"/>
</dbReference>
<dbReference type="EC" id="2.7.13.3" evidence="3"/>
<evidence type="ECO:0000256" key="14">
    <source>
        <dbReference type="SAM" id="Phobius"/>
    </source>
</evidence>
<protein>
    <recommendedName>
        <fullName evidence="3">histidine kinase</fullName>
        <ecNumber evidence="3">2.7.13.3</ecNumber>
    </recommendedName>
</protein>
<evidence type="ECO:0000256" key="8">
    <source>
        <dbReference type="ARBA" id="ARBA00022840"/>
    </source>
</evidence>
<keyword evidence="7 17" id="KW-0418">Kinase</keyword>
<evidence type="ECO:0000256" key="12">
    <source>
        <dbReference type="PROSITE-ProRule" id="PRU00169"/>
    </source>
</evidence>
<feature type="domain" description="Histidine kinase" evidence="15">
    <location>
        <begin position="419"/>
        <end position="649"/>
    </location>
</feature>
<keyword evidence="8" id="KW-0067">ATP-binding</keyword>
<dbReference type="PANTHER" id="PTHR43547:SF2">
    <property type="entry name" value="HYBRID SIGNAL TRANSDUCTION HISTIDINE KINASE C"/>
    <property type="match status" value="1"/>
</dbReference>
<comment type="catalytic activity">
    <reaction evidence="1">
        <text>ATP + protein L-histidine = ADP + protein N-phospho-L-histidine.</text>
        <dbReference type="EC" id="2.7.13.3"/>
    </reaction>
</comment>
<feature type="modified residue" description="4-aspartylphosphate" evidence="12">
    <location>
        <position position="842"/>
    </location>
</feature>
<dbReference type="InterPro" id="IPR029016">
    <property type="entry name" value="GAF-like_dom_sf"/>
</dbReference>
<keyword evidence="14" id="KW-0812">Transmembrane</keyword>
<feature type="coiled-coil region" evidence="13">
    <location>
        <begin position="474"/>
        <end position="501"/>
    </location>
</feature>
<dbReference type="Gene3D" id="3.30.565.10">
    <property type="entry name" value="Histidine kinase-like ATPase, C-terminal domain"/>
    <property type="match status" value="1"/>
</dbReference>
<dbReference type="PRINTS" id="PR00344">
    <property type="entry name" value="BCTRLSENSOR"/>
</dbReference>
<dbReference type="InterPro" id="IPR036097">
    <property type="entry name" value="HisK_dim/P_sf"/>
</dbReference>
<dbReference type="PANTHER" id="PTHR43547">
    <property type="entry name" value="TWO-COMPONENT HISTIDINE KINASE"/>
    <property type="match status" value="1"/>
</dbReference>
<dbReference type="SMART" id="SM00388">
    <property type="entry name" value="HisKA"/>
    <property type="match status" value="1"/>
</dbReference>
<dbReference type="PROSITE" id="PS50110">
    <property type="entry name" value="RESPONSE_REGULATORY"/>
    <property type="match status" value="2"/>
</dbReference>
<keyword evidence="10 14" id="KW-0472">Membrane</keyword>
<evidence type="ECO:0000313" key="17">
    <source>
        <dbReference type="EMBL" id="BAM07052.1"/>
    </source>
</evidence>
<feature type="domain" description="Response regulatory" evidence="16">
    <location>
        <begin position="793"/>
        <end position="909"/>
    </location>
</feature>
<dbReference type="eggNOG" id="COG2205">
    <property type="taxonomic scope" value="Bacteria"/>
</dbReference>
<dbReference type="Pfam" id="PF05227">
    <property type="entry name" value="CHASE3"/>
    <property type="match status" value="1"/>
</dbReference>
<dbReference type="Pfam" id="PF00072">
    <property type="entry name" value="Response_reg"/>
    <property type="match status" value="2"/>
</dbReference>
<dbReference type="InterPro" id="IPR003594">
    <property type="entry name" value="HATPase_dom"/>
</dbReference>
<dbReference type="InterPro" id="IPR036890">
    <property type="entry name" value="HATPase_C_sf"/>
</dbReference>
<proteinExistence type="predicted"/>
<dbReference type="SUPFAM" id="SSF52172">
    <property type="entry name" value="CheY-like"/>
    <property type="match status" value="2"/>
</dbReference>
<keyword evidence="5" id="KW-0808">Transferase</keyword>
<feature type="transmembrane region" description="Helical" evidence="14">
    <location>
        <begin position="12"/>
        <end position="30"/>
    </location>
</feature>
<dbReference type="Gene3D" id="3.40.50.2300">
    <property type="match status" value="2"/>
</dbReference>
<evidence type="ECO:0000256" key="9">
    <source>
        <dbReference type="ARBA" id="ARBA00023012"/>
    </source>
</evidence>
<feature type="transmembrane region" description="Helical" evidence="14">
    <location>
        <begin position="185"/>
        <end position="204"/>
    </location>
</feature>
<dbReference type="InterPro" id="IPR003661">
    <property type="entry name" value="HisK_dim/P_dom"/>
</dbReference>
<dbReference type="InterPro" id="IPR004358">
    <property type="entry name" value="Sig_transdc_His_kin-like_C"/>
</dbReference>
<dbReference type="PROSITE" id="PS50109">
    <property type="entry name" value="HIS_KIN"/>
    <property type="match status" value="1"/>
</dbReference>
<reference evidence="18" key="2">
    <citation type="submission" date="2012-03" db="EMBL/GenBank/DDBJ databases">
        <title>The complete genome sequence of the pioneer microbe on fresh volcanic deposit, Leptospirillum ferrooxidans strain C2-3.</title>
        <authorList>
            <person name="Fujimura R."/>
            <person name="Sato Y."/>
            <person name="Nishizawa T."/>
            <person name="Nanba K."/>
            <person name="Oshima K."/>
            <person name="Hattori M."/>
            <person name="Kamijo T."/>
            <person name="Ohta H."/>
        </authorList>
    </citation>
    <scope>NUCLEOTIDE SEQUENCE [LARGE SCALE GENOMIC DNA]</scope>
    <source>
        <strain evidence="18">C2-3</strain>
    </source>
</reference>
<dbReference type="GO" id="GO:0005524">
    <property type="term" value="F:ATP binding"/>
    <property type="evidence" value="ECO:0007669"/>
    <property type="project" value="UniProtKB-KW"/>
</dbReference>
<dbReference type="CDD" id="cd16922">
    <property type="entry name" value="HATPase_EvgS-ArcB-TorS-like"/>
    <property type="match status" value="1"/>
</dbReference>
<evidence type="ECO:0000256" key="11">
    <source>
        <dbReference type="ARBA" id="ARBA00023306"/>
    </source>
</evidence>
<dbReference type="Pfam" id="PF00512">
    <property type="entry name" value="HisKA"/>
    <property type="match status" value="1"/>
</dbReference>
<feature type="domain" description="Response regulatory" evidence="16">
    <location>
        <begin position="670"/>
        <end position="783"/>
    </location>
</feature>
<dbReference type="Pfam" id="PF02518">
    <property type="entry name" value="HATPase_c"/>
    <property type="match status" value="1"/>
</dbReference>
<dbReference type="CDD" id="cd00082">
    <property type="entry name" value="HisKA"/>
    <property type="match status" value="1"/>
</dbReference>
<organism evidence="17 18">
    <name type="scientific">Leptospirillum ferrooxidans (strain C2-3)</name>
    <dbReference type="NCBI Taxonomy" id="1162668"/>
    <lineage>
        <taxon>Bacteria</taxon>
        <taxon>Pseudomonadati</taxon>
        <taxon>Nitrospirota</taxon>
        <taxon>Nitrospiria</taxon>
        <taxon>Nitrospirales</taxon>
        <taxon>Nitrospiraceae</taxon>
        <taxon>Leptospirillum</taxon>
    </lineage>
</organism>
<dbReference type="InterPro" id="IPR011006">
    <property type="entry name" value="CheY-like_superfamily"/>
</dbReference>
<evidence type="ECO:0000256" key="1">
    <source>
        <dbReference type="ARBA" id="ARBA00000085"/>
    </source>
</evidence>
<comment type="caution">
    <text evidence="12">Lacks conserved residue(s) required for the propagation of feature annotation.</text>
</comment>